<sequence length="318" mass="35251">MPAIGTLSCMRTRPPVLDSRQPFRRAEALATGITIRELTGPKFQKVLHGVYVAAGVQLTDLVRARAALHISPDGSYASHHTAARIWGGTAPNDARTHVSVPDPGSRSERQGIASHRATVDADVRSWRSTPVSSPPQCFCEIASLGAGLVELVVLGDSLVRAGVVTPTELIAAADAWTHRGSAVASRAARLVREGVDSPMETRLRLLIVLAGLPEPVVNFVIRHENGDWRLRFDLCYPELKLLIEYDGDQHVFDSMQRARDLERREELQRIGWRIVTIQKQHYYAQPARVLERIRQARLDCGASASSCRVRTTWMNHHT</sequence>
<keyword evidence="4" id="KW-1185">Reference proteome</keyword>
<evidence type="ECO:0000256" key="1">
    <source>
        <dbReference type="SAM" id="MobiDB-lite"/>
    </source>
</evidence>
<evidence type="ECO:0000313" key="4">
    <source>
        <dbReference type="Proteomes" id="UP000613840"/>
    </source>
</evidence>
<dbReference type="Gene3D" id="3.40.960.10">
    <property type="entry name" value="VSR Endonuclease"/>
    <property type="match status" value="1"/>
</dbReference>
<dbReference type="SUPFAM" id="SSF52980">
    <property type="entry name" value="Restriction endonuclease-like"/>
    <property type="match status" value="1"/>
</dbReference>
<reference evidence="3" key="2">
    <citation type="submission" date="2020-09" db="EMBL/GenBank/DDBJ databases">
        <authorList>
            <person name="Sun Q."/>
            <person name="Zhou Y."/>
        </authorList>
    </citation>
    <scope>NUCLEOTIDE SEQUENCE</scope>
    <source>
        <strain evidence="3">CGMCC 4.7306</strain>
    </source>
</reference>
<dbReference type="Proteomes" id="UP000613840">
    <property type="component" value="Unassembled WGS sequence"/>
</dbReference>
<gene>
    <name evidence="3" type="ORF">GCM10011575_12260</name>
</gene>
<proteinExistence type="predicted"/>
<dbReference type="InterPro" id="IPR011335">
    <property type="entry name" value="Restrct_endonuc-II-like"/>
</dbReference>
<evidence type="ECO:0000259" key="2">
    <source>
        <dbReference type="Pfam" id="PF18741"/>
    </source>
</evidence>
<dbReference type="Pfam" id="PF18741">
    <property type="entry name" value="MTES_1575"/>
    <property type="match status" value="1"/>
</dbReference>
<dbReference type="EMBL" id="BMMZ01000002">
    <property type="protein sequence ID" value="GGL55411.1"/>
    <property type="molecule type" value="Genomic_DNA"/>
</dbReference>
<name>A0A917S3Q5_9ACTN</name>
<comment type="caution">
    <text evidence="3">The sequence shown here is derived from an EMBL/GenBank/DDBJ whole genome shotgun (WGS) entry which is preliminary data.</text>
</comment>
<dbReference type="AlphaFoldDB" id="A0A917S3Q5"/>
<dbReference type="InterPro" id="IPR049468">
    <property type="entry name" value="Restrct_endonuc-II-like_dom"/>
</dbReference>
<organism evidence="3 4">
    <name type="scientific">Microlunatus endophyticus</name>
    <dbReference type="NCBI Taxonomy" id="1716077"/>
    <lineage>
        <taxon>Bacteria</taxon>
        <taxon>Bacillati</taxon>
        <taxon>Actinomycetota</taxon>
        <taxon>Actinomycetes</taxon>
        <taxon>Propionibacteriales</taxon>
        <taxon>Propionibacteriaceae</taxon>
        <taxon>Microlunatus</taxon>
    </lineage>
</organism>
<reference evidence="3" key="1">
    <citation type="journal article" date="2014" name="Int. J. Syst. Evol. Microbiol.">
        <title>Complete genome sequence of Corynebacterium casei LMG S-19264T (=DSM 44701T), isolated from a smear-ripened cheese.</title>
        <authorList>
            <consortium name="US DOE Joint Genome Institute (JGI-PGF)"/>
            <person name="Walter F."/>
            <person name="Albersmeier A."/>
            <person name="Kalinowski J."/>
            <person name="Ruckert C."/>
        </authorList>
    </citation>
    <scope>NUCLEOTIDE SEQUENCE</scope>
    <source>
        <strain evidence="3">CGMCC 4.7306</strain>
    </source>
</reference>
<protein>
    <recommendedName>
        <fullName evidence="2">Restriction endonuclease type II-like domain-containing protein</fullName>
    </recommendedName>
</protein>
<feature type="domain" description="Restriction endonuclease type II-like" evidence="2">
    <location>
        <begin position="237"/>
        <end position="296"/>
    </location>
</feature>
<evidence type="ECO:0000313" key="3">
    <source>
        <dbReference type="EMBL" id="GGL55411.1"/>
    </source>
</evidence>
<accession>A0A917S3Q5</accession>
<feature type="region of interest" description="Disordered" evidence="1">
    <location>
        <begin position="89"/>
        <end position="116"/>
    </location>
</feature>